<dbReference type="RefSeq" id="WP_183696788.1">
    <property type="nucleotide sequence ID" value="NZ_JACICA010000006.1"/>
</dbReference>
<feature type="signal peptide" evidence="1">
    <location>
        <begin position="1"/>
        <end position="20"/>
    </location>
</feature>
<protein>
    <recommendedName>
        <fullName evidence="2">Lipocalin-like domain-containing protein</fullName>
    </recommendedName>
</protein>
<proteinExistence type="predicted"/>
<reference evidence="3 4" key="1">
    <citation type="submission" date="2020-08" db="EMBL/GenBank/DDBJ databases">
        <title>Genomic Encyclopedia of Type Strains, Phase IV (KMG-IV): sequencing the most valuable type-strain genomes for metagenomic binning, comparative biology and taxonomic classification.</title>
        <authorList>
            <person name="Goeker M."/>
        </authorList>
    </citation>
    <scope>NUCLEOTIDE SEQUENCE [LARGE SCALE GENOMIC DNA]</scope>
    <source>
        <strain evidence="3 4">DSM 22548</strain>
    </source>
</reference>
<dbReference type="Pfam" id="PF13944">
    <property type="entry name" value="Calycin_like"/>
    <property type="match status" value="1"/>
</dbReference>
<dbReference type="Proteomes" id="UP000541425">
    <property type="component" value="Unassembled WGS sequence"/>
</dbReference>
<gene>
    <name evidence="3" type="ORF">FHS60_001432</name>
</gene>
<feature type="domain" description="Lipocalin-like" evidence="2">
    <location>
        <begin position="27"/>
        <end position="154"/>
    </location>
</feature>
<evidence type="ECO:0000313" key="4">
    <source>
        <dbReference type="Proteomes" id="UP000541425"/>
    </source>
</evidence>
<comment type="caution">
    <text evidence="3">The sequence shown here is derived from an EMBL/GenBank/DDBJ whole genome shotgun (WGS) entry which is preliminary data.</text>
</comment>
<evidence type="ECO:0000313" key="3">
    <source>
        <dbReference type="EMBL" id="MBB3702959.1"/>
    </source>
</evidence>
<sequence length="200" mass="21519">MKKFLLALVAVLLMAGTTNAQTVANEVAGNYTGKLAISLTSKEDLEFGEETYKVVLTADGNNTVTFALNNFGFAGSNLGDIVLPNIPVQKQTNGSILFGENSAKTFSFLDGAIVATAKINETSSVIKGDSLIADVDVVWKAEEDRPIYVQFKGKKESTSTGIQQTATKNVANAIYDLQGRRLHQVPNKGLFIMNGKKVIR</sequence>
<name>A0A7W5UF14_9BACT</name>
<dbReference type="AlphaFoldDB" id="A0A7W5UF14"/>
<evidence type="ECO:0000256" key="1">
    <source>
        <dbReference type="SAM" id="SignalP"/>
    </source>
</evidence>
<evidence type="ECO:0000259" key="2">
    <source>
        <dbReference type="Pfam" id="PF13944"/>
    </source>
</evidence>
<feature type="chain" id="PRO_5030584286" description="Lipocalin-like domain-containing protein" evidence="1">
    <location>
        <begin position="21"/>
        <end position="200"/>
    </location>
</feature>
<keyword evidence="1" id="KW-0732">Signal</keyword>
<dbReference type="Gene3D" id="2.40.128.350">
    <property type="match status" value="1"/>
</dbReference>
<dbReference type="EMBL" id="JACICA010000006">
    <property type="protein sequence ID" value="MBB3702959.1"/>
    <property type="molecule type" value="Genomic_DNA"/>
</dbReference>
<accession>A0A7W5UF14</accession>
<dbReference type="InterPro" id="IPR024311">
    <property type="entry name" value="Lipocalin-like"/>
</dbReference>
<organism evidence="3 4">
    <name type="scientific">Alloprevotella rava</name>
    <dbReference type="NCBI Taxonomy" id="671218"/>
    <lineage>
        <taxon>Bacteria</taxon>
        <taxon>Pseudomonadati</taxon>
        <taxon>Bacteroidota</taxon>
        <taxon>Bacteroidia</taxon>
        <taxon>Bacteroidales</taxon>
        <taxon>Prevotellaceae</taxon>
        <taxon>Alloprevotella</taxon>
    </lineage>
</organism>